<evidence type="ECO:0000256" key="1">
    <source>
        <dbReference type="SAM" id="MobiDB-lite"/>
    </source>
</evidence>
<dbReference type="RefSeq" id="WP_155447316.1">
    <property type="nucleotide sequence ID" value="NZ_JAOQNR010000018.1"/>
</dbReference>
<proteinExistence type="predicted"/>
<dbReference type="EMBL" id="WNKS01000019">
    <property type="protein sequence ID" value="MTV32630.1"/>
    <property type="molecule type" value="Genomic_DNA"/>
</dbReference>
<evidence type="ECO:0000313" key="2">
    <source>
        <dbReference type="EMBL" id="MTV32630.1"/>
    </source>
</evidence>
<organism evidence="2 3">
    <name type="scientific">Rhodoblastus acidophilus</name>
    <name type="common">Rhodopseudomonas acidophila</name>
    <dbReference type="NCBI Taxonomy" id="1074"/>
    <lineage>
        <taxon>Bacteria</taxon>
        <taxon>Pseudomonadati</taxon>
        <taxon>Pseudomonadota</taxon>
        <taxon>Alphaproteobacteria</taxon>
        <taxon>Hyphomicrobiales</taxon>
        <taxon>Rhodoblastaceae</taxon>
        <taxon>Rhodoblastus</taxon>
    </lineage>
</organism>
<feature type="region of interest" description="Disordered" evidence="1">
    <location>
        <begin position="49"/>
        <end position="76"/>
    </location>
</feature>
<protein>
    <submittedName>
        <fullName evidence="2">Uncharacterized protein</fullName>
    </submittedName>
</protein>
<dbReference type="AlphaFoldDB" id="A0A6N8DPY5"/>
<sequence length="113" mass="12484">MKGLMLLSAMRMKIRGLIRFPQDRFAIRENEPVAEGVFSAQFGSGAMMVSARRPAPRSGGLAHDRQARHRQQHHPAIGCEAATIKSSRDFLAAKLKTGARSNCTELFLPIRVP</sequence>
<comment type="caution">
    <text evidence="2">The sequence shown here is derived from an EMBL/GenBank/DDBJ whole genome shotgun (WGS) entry which is preliminary data.</text>
</comment>
<evidence type="ECO:0000313" key="3">
    <source>
        <dbReference type="Proteomes" id="UP000439113"/>
    </source>
</evidence>
<gene>
    <name evidence="2" type="ORF">GJ654_16715</name>
</gene>
<dbReference type="Proteomes" id="UP000439113">
    <property type="component" value="Unassembled WGS sequence"/>
</dbReference>
<name>A0A6N8DPY5_RHOAC</name>
<reference evidence="2 3" key="1">
    <citation type="submission" date="2019-11" db="EMBL/GenBank/DDBJ databases">
        <title>Whole-genome sequence of a Rhodoblastus acidophilus DSM 142.</title>
        <authorList>
            <person name="Kyndt J.A."/>
            <person name="Meyer T.E."/>
        </authorList>
    </citation>
    <scope>NUCLEOTIDE SEQUENCE [LARGE SCALE GENOMIC DNA]</scope>
    <source>
        <strain evidence="2 3">DSM 142</strain>
    </source>
</reference>
<accession>A0A6N8DPY5</accession>